<gene>
    <name evidence="5" type="ORF">CEE37_02215</name>
</gene>
<dbReference type="Pfam" id="PF08126">
    <property type="entry name" value="Propeptide_C25"/>
    <property type="match status" value="1"/>
</dbReference>
<dbReference type="Gene3D" id="2.60.40.4070">
    <property type="match status" value="1"/>
</dbReference>
<dbReference type="Gene3D" id="3.40.50.10390">
    <property type="entry name" value="Gingipain r, domain 1"/>
    <property type="match status" value="1"/>
</dbReference>
<sequence>MWDAISGFFFCESVTILHLKRIDVMQKSFFLFVLLIATVCCSWAAESVSLNGAAETFSVTVLETDGDRTLINYKVNRYSYDEVTIDGKNYWFMKKARKESVLEEKGFPRLPRINRSIVIPDEGVMDYNIVSSEYIEVTDVDIAPSKGYILRSTDPAKVAYTFSEAYQEDSYFPADLVSIRKPYILRDYRGVVVELNAFQFNPATRTLRIYTDVTVEVIKAAPGGENILVRTEPLTKIDQQFQQIYEHHFANFSGLDYPTLFETGGMHIICYDNFLDEMQPFVDWKNQRGIPTFMVPVSQVGNDWILIRDHILDTYETTNLTYVLLVGDAPQLTTVPQDSGSDPLYSLLDGEDGYPDIFIGRFSAETREQVETQVIRTVEYEKYPQPEADWYHIGLGSASDQGAGYGHYGEADYEHMTIIANKLLGYTYTQVDSSYAPWGNAVITHKSLNEGRSIFNYCGHGGPGGWGPPTYNNWHINQLVNSNMLPYVINVACGTGDFVENTCMGETWLRATHDVTGEPTGGIGAYMSRTSMGWTPGMDMQDEAVDLLVADSMRTFGGLCFNGSMLMMDVGSGWGALWEFKNLTIFGDPSLSVRSDTPWDPLVTHNDEFPVGGSSLEVVVTCDNAPIKDVMVCGMNDEIYASAVTNASGQATLAFDPAPSQSGIFTLTVSGGNLIPYIVEVDIVVPSGPYVTYCDHIVQDDITGNNNGQLDYAETVELGITVENIGIASASNVVGILHSDDPRVGITQNTVNFGSIPVSIPDTVDRAFEFEIDPDVIDGDPVTFLLTTTNGINSWESNFSVVAHAPDVVFQSLVIDDNASGNGNTNLDPGETADLLVSLVNTGSIDAANVEAVLSSLDPYISINSGTVDFGSISIGAVAQGTFNITVSSACPAVYPAEFDLDVADNLGYTNTTEFSSTVSDLPFFPTGPDSYGYMAYDGFDVPMMPEYEWVELHPDSGGSGMWLPFVQLDQVYHDRLPFSFQYYGISYDSLTISNKGYICMGITNDVYYNNYAIPDTNGSGAMIAGYWYDLVPMWTGSGEVWEWYDATNHRFIVEYNHVPRYWDPDSFETFEIILLDPVHYPTMTGDGQIIFQYKEMSGSSLLSGTIGIENHDEDDGIEYRHNALYDIHAHPTENGTAILFTTPVTAPEMAITLTPSGSPIVIPASGGSFDFDLFIENTGTYTIYYDIWFDVNLPGGSIYGPLSLHEDLTIAPWGALNRNLNQTVPENAPAGDYIYNGKVGNYPDVIFVSDSFPFEKREGEAIDSPYKNWLLTGWFGESTAAQSPVPDVWSLDQNHPNPFNPLTTISFALPEAAHVTLTVFDLQGRTIADLVNGNRPAGNHEVSWDASHLSSGLYFYRIEAEDYTAVRKMVLMK</sequence>
<feature type="domain" description="Gingipain propeptide" evidence="3">
    <location>
        <begin position="59"/>
        <end position="222"/>
    </location>
</feature>
<dbReference type="InterPro" id="IPR013783">
    <property type="entry name" value="Ig-like_fold"/>
</dbReference>
<dbReference type="GO" id="GO:0004197">
    <property type="term" value="F:cysteine-type endopeptidase activity"/>
    <property type="evidence" value="ECO:0007669"/>
    <property type="project" value="InterPro"/>
</dbReference>
<evidence type="ECO:0000256" key="1">
    <source>
        <dbReference type="ARBA" id="ARBA00022729"/>
    </source>
</evidence>
<evidence type="ECO:0000313" key="5">
    <source>
        <dbReference type="EMBL" id="TKJ42523.1"/>
    </source>
</evidence>
<dbReference type="Gene3D" id="3.40.50.1460">
    <property type="match status" value="1"/>
</dbReference>
<dbReference type="Pfam" id="PF18962">
    <property type="entry name" value="Por_Secre_tail"/>
    <property type="match status" value="1"/>
</dbReference>
<dbReference type="InterPro" id="IPR038490">
    <property type="entry name" value="Gingipain_propep_sf"/>
</dbReference>
<evidence type="ECO:0000259" key="4">
    <source>
        <dbReference type="Pfam" id="PF18962"/>
    </source>
</evidence>
<dbReference type="InterPro" id="IPR026444">
    <property type="entry name" value="Secre_tail"/>
</dbReference>
<reference evidence="5 6" key="1">
    <citation type="submission" date="2017-06" db="EMBL/GenBank/DDBJ databases">
        <title>Novel microbial phyla capable of carbon fixation and sulfur reduction in deep-sea sediments.</title>
        <authorList>
            <person name="Huang J."/>
            <person name="Baker B."/>
            <person name="Wang Y."/>
        </authorList>
    </citation>
    <scope>NUCLEOTIDE SEQUENCE [LARGE SCALE GENOMIC DNA]</scope>
    <source>
        <strain evidence="5">B3_LCP</strain>
    </source>
</reference>
<dbReference type="EMBL" id="NJBN01000001">
    <property type="protein sequence ID" value="TKJ42523.1"/>
    <property type="molecule type" value="Genomic_DNA"/>
</dbReference>
<protein>
    <recommendedName>
        <fullName evidence="7">Gingipain R</fullName>
    </recommendedName>
</protein>
<dbReference type="Pfam" id="PF01364">
    <property type="entry name" value="Peptidase_C25"/>
    <property type="match status" value="1"/>
</dbReference>
<dbReference type="GO" id="GO:0006508">
    <property type="term" value="P:proteolysis"/>
    <property type="evidence" value="ECO:0007669"/>
    <property type="project" value="InterPro"/>
</dbReference>
<comment type="caution">
    <text evidence="5">The sequence shown here is derived from an EMBL/GenBank/DDBJ whole genome shotgun (WGS) entry which is preliminary data.</text>
</comment>
<accession>A0A532V5P4</accession>
<dbReference type="Gene3D" id="2.60.40.10">
    <property type="entry name" value="Immunoglobulins"/>
    <property type="match status" value="1"/>
</dbReference>
<dbReference type="Gene3D" id="2.60.40.3800">
    <property type="match status" value="1"/>
</dbReference>
<evidence type="ECO:0000313" key="6">
    <source>
        <dbReference type="Proteomes" id="UP000319619"/>
    </source>
</evidence>
<name>A0A532V5P4_UNCL8</name>
<dbReference type="SUPFAM" id="SSF52129">
    <property type="entry name" value="Caspase-like"/>
    <property type="match status" value="1"/>
</dbReference>
<feature type="domain" description="Secretion system C-terminal sorting" evidence="4">
    <location>
        <begin position="1297"/>
        <end position="1371"/>
    </location>
</feature>
<dbReference type="Proteomes" id="UP000319619">
    <property type="component" value="Unassembled WGS sequence"/>
</dbReference>
<proteinExistence type="predicted"/>
<dbReference type="InterPro" id="IPR001769">
    <property type="entry name" value="Gingipain"/>
</dbReference>
<dbReference type="InterPro" id="IPR029030">
    <property type="entry name" value="Caspase-like_dom_sf"/>
</dbReference>
<organism evidence="5 6">
    <name type="scientific">candidate division LCP-89 bacterium B3_LCP</name>
    <dbReference type="NCBI Taxonomy" id="2012998"/>
    <lineage>
        <taxon>Bacteria</taxon>
        <taxon>Pseudomonadati</taxon>
        <taxon>Bacteria division LCP-89</taxon>
    </lineage>
</organism>
<dbReference type="NCBIfam" id="TIGR04183">
    <property type="entry name" value="Por_Secre_tail"/>
    <property type="match status" value="1"/>
</dbReference>
<keyword evidence="1" id="KW-0732">Signal</keyword>
<evidence type="ECO:0000259" key="2">
    <source>
        <dbReference type="Pfam" id="PF01364"/>
    </source>
</evidence>
<dbReference type="InterPro" id="IPR029031">
    <property type="entry name" value="Gingipain_N_sf"/>
</dbReference>
<feature type="domain" description="Gingipain" evidence="2">
    <location>
        <begin position="267"/>
        <end position="592"/>
    </location>
</feature>
<evidence type="ECO:0008006" key="7">
    <source>
        <dbReference type="Google" id="ProtNLM"/>
    </source>
</evidence>
<dbReference type="InterPro" id="IPR012600">
    <property type="entry name" value="Propeptide_C25"/>
</dbReference>
<evidence type="ECO:0000259" key="3">
    <source>
        <dbReference type="Pfam" id="PF08126"/>
    </source>
</evidence>